<dbReference type="SUPFAM" id="SSF49695">
    <property type="entry name" value="gamma-Crystallin-like"/>
    <property type="match status" value="1"/>
</dbReference>
<sequence>MKKILLTSILPLSCVIALSASYSLEVEAASANVGGVTFSNGGYTNTTNFLNTTWIYNGSKDKDGNAIRLKNDSATTVTLSSNTRVILTENQNYKGKSITIESHDGKPILPPLPPAYHYKVYNYQTVKDGNVGLSNYGFSKKTSSIIVEDLGSEPKVPVVYEHDTFGGRKQELSARNYRKKDLSFGNDRISSIRVPEGYTVQLFDDDKYKDRNYIFKGPMHVPFLEGFNDKTSSMKVTKN</sequence>
<dbReference type="PROSITE" id="PS50915">
    <property type="entry name" value="CRYSTALLIN_BETA_GAMMA"/>
    <property type="match status" value="1"/>
</dbReference>
<dbReference type="EMBL" id="CP147244">
    <property type="protein sequence ID" value="WYK01365.1"/>
    <property type="molecule type" value="Genomic_DNA"/>
</dbReference>
<feature type="signal peptide" evidence="3">
    <location>
        <begin position="1"/>
        <end position="28"/>
    </location>
</feature>
<evidence type="ECO:0000313" key="6">
    <source>
        <dbReference type="Proteomes" id="UP000194948"/>
    </source>
</evidence>
<organism evidence="5 6">
    <name type="scientific">Candidatus Enterococcus palustris</name>
    <dbReference type="NCBI Taxonomy" id="1834189"/>
    <lineage>
        <taxon>Bacteria</taxon>
        <taxon>Bacillati</taxon>
        <taxon>Bacillota</taxon>
        <taxon>Bacilli</taxon>
        <taxon>Lactobacillales</taxon>
        <taxon>Enterococcaceae</taxon>
        <taxon>Enterococcus</taxon>
    </lineage>
</organism>
<dbReference type="SMART" id="SM00247">
    <property type="entry name" value="XTALbg"/>
    <property type="match status" value="1"/>
</dbReference>
<reference evidence="6" key="1">
    <citation type="submission" date="2017-05" db="EMBL/GenBank/DDBJ databases">
        <title>The Genome Sequence of EEnterococcus faecalis 9F2_4866.</title>
        <authorList>
            <consortium name="The Broad Institute Genomics Platform"/>
            <consortium name="The Broad Institute Genomic Center for Infectious Diseases"/>
            <person name="Earl A."/>
            <person name="Manson A."/>
            <person name="Schwartman J."/>
            <person name="Gilmore M."/>
            <person name="Abouelleil A."/>
            <person name="Cao P."/>
            <person name="Chapman S."/>
            <person name="Cusick C."/>
            <person name="Shea T."/>
            <person name="Young S."/>
            <person name="Neafsey D."/>
            <person name="Nusbaum C."/>
            <person name="Birren B."/>
        </authorList>
    </citation>
    <scope>NUCLEOTIDE SEQUENCE [LARGE SCALE GENOMIC DNA]</scope>
    <source>
        <strain evidence="6">7F3_DIV0205</strain>
    </source>
</reference>
<feature type="domain" description="Beta/gamma crystallin 'Greek key'" evidence="4">
    <location>
        <begin position="155"/>
        <end position="196"/>
    </location>
</feature>
<keyword evidence="3" id="KW-0732">Signal</keyword>
<protein>
    <recommendedName>
        <fullName evidence="4">Beta/gamma crystallin 'Greek key' domain-containing protein</fullName>
    </recommendedName>
</protein>
<evidence type="ECO:0000256" key="1">
    <source>
        <dbReference type="ARBA" id="ARBA00009646"/>
    </source>
</evidence>
<gene>
    <name evidence="5" type="ORF">A5821_002502</name>
</gene>
<feature type="chain" id="PRO_5042938564" description="Beta/gamma crystallin 'Greek key' domain-containing protein" evidence="3">
    <location>
        <begin position="29"/>
        <end position="239"/>
    </location>
</feature>
<evidence type="ECO:0000256" key="2">
    <source>
        <dbReference type="ARBA" id="ARBA00022737"/>
    </source>
</evidence>
<comment type="similarity">
    <text evidence="1">Belongs to the beta/gamma-crystallin family.</text>
</comment>
<keyword evidence="2" id="KW-0677">Repeat</keyword>
<evidence type="ECO:0000259" key="4">
    <source>
        <dbReference type="PROSITE" id="PS50915"/>
    </source>
</evidence>
<keyword evidence="6" id="KW-1185">Reference proteome</keyword>
<accession>A0AAQ3W9T5</accession>
<dbReference type="AlphaFoldDB" id="A0AAQ3W9T5"/>
<dbReference type="RefSeq" id="WP_086314934.1">
    <property type="nucleotide sequence ID" value="NZ_CP147244.1"/>
</dbReference>
<evidence type="ECO:0000256" key="3">
    <source>
        <dbReference type="SAM" id="SignalP"/>
    </source>
</evidence>
<dbReference type="Gene3D" id="2.60.20.10">
    <property type="entry name" value="Crystallins"/>
    <property type="match status" value="2"/>
</dbReference>
<reference evidence="5 6" key="2">
    <citation type="submission" date="2024-03" db="EMBL/GenBank/DDBJ databases">
        <title>The Genome Sequence of Enterococcus sp. DIV0205d.</title>
        <authorList>
            <consortium name="The Broad Institute Genomics Platform"/>
            <consortium name="The Broad Institute Microbial Omics Core"/>
            <consortium name="The Broad Institute Genomic Center for Infectious Diseases"/>
            <person name="Earl A."/>
            <person name="Manson A."/>
            <person name="Gilmore M."/>
            <person name="Schwartman J."/>
            <person name="Shea T."/>
            <person name="Abouelleil A."/>
            <person name="Cao P."/>
            <person name="Chapman S."/>
            <person name="Cusick C."/>
            <person name="Young S."/>
            <person name="Neafsey D."/>
            <person name="Nusbaum C."/>
            <person name="Birren B."/>
        </authorList>
    </citation>
    <scope>NUCLEOTIDE SEQUENCE [LARGE SCALE GENOMIC DNA]</scope>
    <source>
        <strain evidence="5 6">7F3_DIV0205</strain>
    </source>
</reference>
<dbReference type="Proteomes" id="UP000194948">
    <property type="component" value="Chromosome"/>
</dbReference>
<name>A0AAQ3W9T5_9ENTE</name>
<evidence type="ECO:0000313" key="5">
    <source>
        <dbReference type="EMBL" id="WYK01365.1"/>
    </source>
</evidence>
<dbReference type="InterPro" id="IPR011024">
    <property type="entry name" value="G_crystallin-like"/>
</dbReference>
<dbReference type="InterPro" id="IPR001064">
    <property type="entry name" value="Beta/gamma_crystallin"/>
</dbReference>
<proteinExistence type="inferred from homology"/>